<name>A0AAV8QSX4_ENSVE</name>
<keyword evidence="2" id="KW-1185">Reference proteome</keyword>
<organism evidence="1 2">
    <name type="scientific">Ensete ventricosum</name>
    <name type="common">Abyssinian banana</name>
    <name type="synonym">Musa ensete</name>
    <dbReference type="NCBI Taxonomy" id="4639"/>
    <lineage>
        <taxon>Eukaryota</taxon>
        <taxon>Viridiplantae</taxon>
        <taxon>Streptophyta</taxon>
        <taxon>Embryophyta</taxon>
        <taxon>Tracheophyta</taxon>
        <taxon>Spermatophyta</taxon>
        <taxon>Magnoliopsida</taxon>
        <taxon>Liliopsida</taxon>
        <taxon>Zingiberales</taxon>
        <taxon>Musaceae</taxon>
        <taxon>Ensete</taxon>
    </lineage>
</organism>
<accession>A0AAV8QSX4</accession>
<dbReference type="Proteomes" id="UP001222027">
    <property type="component" value="Unassembled WGS sequence"/>
</dbReference>
<protein>
    <submittedName>
        <fullName evidence="1">Uncharacterized protein</fullName>
    </submittedName>
</protein>
<evidence type="ECO:0000313" key="1">
    <source>
        <dbReference type="EMBL" id="KAJ8478717.1"/>
    </source>
</evidence>
<dbReference type="AlphaFoldDB" id="A0AAV8QSX4"/>
<dbReference type="EMBL" id="JAQQAF010000006">
    <property type="protein sequence ID" value="KAJ8478717.1"/>
    <property type="molecule type" value="Genomic_DNA"/>
</dbReference>
<reference evidence="1 2" key="1">
    <citation type="submission" date="2022-12" db="EMBL/GenBank/DDBJ databases">
        <title>Chromosome-scale assembly of the Ensete ventricosum genome.</title>
        <authorList>
            <person name="Dussert Y."/>
            <person name="Stocks J."/>
            <person name="Wendawek A."/>
            <person name="Woldeyes F."/>
            <person name="Nichols R.A."/>
            <person name="Borrell J.S."/>
        </authorList>
    </citation>
    <scope>NUCLEOTIDE SEQUENCE [LARGE SCALE GENOMIC DNA]</scope>
    <source>
        <strain evidence="2">cv. Maze</strain>
        <tissue evidence="1">Seeds</tissue>
    </source>
</reference>
<comment type="caution">
    <text evidence="1">The sequence shown here is derived from an EMBL/GenBank/DDBJ whole genome shotgun (WGS) entry which is preliminary data.</text>
</comment>
<sequence length="85" mass="9287">MGFLSSNIRSGIQHASWEAGQPVLLLPYFFLPTTDSAEASSSLPETLKRNSRLAVPAQRLLFVCALSIFSYRNQGKLLPATTSIC</sequence>
<proteinExistence type="predicted"/>
<evidence type="ECO:0000313" key="2">
    <source>
        <dbReference type="Proteomes" id="UP001222027"/>
    </source>
</evidence>
<gene>
    <name evidence="1" type="ORF">OPV22_022444</name>
</gene>